<accession>A4G7H8</accession>
<comment type="similarity">
    <text evidence="1 2">Belongs to the small heat shock protein (HSP20) family.</text>
</comment>
<dbReference type="AlphaFoldDB" id="A4G7H8"/>
<dbReference type="InterPro" id="IPR007052">
    <property type="entry name" value="CS_dom"/>
</dbReference>
<dbReference type="InterPro" id="IPR031107">
    <property type="entry name" value="Small_HSP"/>
</dbReference>
<dbReference type="PROSITE" id="PS01031">
    <property type="entry name" value="SHSP"/>
    <property type="match status" value="1"/>
</dbReference>
<dbReference type="eggNOG" id="COG0071">
    <property type="taxonomic scope" value="Bacteria"/>
</dbReference>
<evidence type="ECO:0000313" key="6">
    <source>
        <dbReference type="Proteomes" id="UP000006697"/>
    </source>
</evidence>
<evidence type="ECO:0000256" key="2">
    <source>
        <dbReference type="RuleBase" id="RU003616"/>
    </source>
</evidence>
<evidence type="ECO:0000259" key="3">
    <source>
        <dbReference type="PROSITE" id="PS01031"/>
    </source>
</evidence>
<dbReference type="STRING" id="204773.HEAR2334"/>
<protein>
    <submittedName>
        <fullName evidence="5">Hsp20-like chaperone</fullName>
    </submittedName>
</protein>
<evidence type="ECO:0000259" key="4">
    <source>
        <dbReference type="PROSITE" id="PS51203"/>
    </source>
</evidence>
<dbReference type="HOGENOM" id="CLU_046737_8_5_4"/>
<dbReference type="Pfam" id="PF00011">
    <property type="entry name" value="HSP20"/>
    <property type="match status" value="1"/>
</dbReference>
<dbReference type="KEGG" id="har:HEAR2334"/>
<feature type="domain" description="CS" evidence="4">
    <location>
        <begin position="42"/>
        <end position="147"/>
    </location>
</feature>
<dbReference type="EMBL" id="CU207211">
    <property type="protein sequence ID" value="CAL62465.1"/>
    <property type="molecule type" value="Genomic_DNA"/>
</dbReference>
<dbReference type="SUPFAM" id="SSF49764">
    <property type="entry name" value="HSP20-like chaperones"/>
    <property type="match status" value="1"/>
</dbReference>
<gene>
    <name evidence="5" type="ordered locus">HEAR2334</name>
</gene>
<organism evidence="5 6">
    <name type="scientific">Herminiimonas arsenicoxydans</name>
    <dbReference type="NCBI Taxonomy" id="204773"/>
    <lineage>
        <taxon>Bacteria</taxon>
        <taxon>Pseudomonadati</taxon>
        <taxon>Pseudomonadota</taxon>
        <taxon>Betaproteobacteria</taxon>
        <taxon>Burkholderiales</taxon>
        <taxon>Oxalobacteraceae</taxon>
        <taxon>Herminiimonas</taxon>
    </lineage>
</organism>
<feature type="domain" description="SHSP" evidence="3">
    <location>
        <begin position="38"/>
        <end position="149"/>
    </location>
</feature>
<evidence type="ECO:0000313" key="5">
    <source>
        <dbReference type="EMBL" id="CAL62465.1"/>
    </source>
</evidence>
<dbReference type="PANTHER" id="PTHR11527">
    <property type="entry name" value="HEAT-SHOCK PROTEIN 20 FAMILY MEMBER"/>
    <property type="match status" value="1"/>
</dbReference>
<dbReference type="Gene3D" id="2.60.40.790">
    <property type="match status" value="1"/>
</dbReference>
<reference evidence="5 6" key="1">
    <citation type="journal article" date="2007" name="PLoS Genet.">
        <title>A tale of two oxidation states: bacterial colonization of arsenic-rich environments.</title>
        <authorList>
            <person name="Muller D."/>
            <person name="Medigue C."/>
            <person name="Koechler S."/>
            <person name="Barbe V."/>
            <person name="Barakat M."/>
            <person name="Talla E."/>
            <person name="Bonnefoy V."/>
            <person name="Krin E."/>
            <person name="Arsene-Ploetze F."/>
            <person name="Carapito C."/>
            <person name="Chandler M."/>
            <person name="Cournoyer B."/>
            <person name="Cruveiller S."/>
            <person name="Dossat C."/>
            <person name="Duval S."/>
            <person name="Heymann M."/>
            <person name="Leize E."/>
            <person name="Lieutaud A."/>
            <person name="Lievremont D."/>
            <person name="Makita Y."/>
            <person name="Mangenot S."/>
            <person name="Nitschke W."/>
            <person name="Ortet P."/>
            <person name="Perdrial N."/>
            <person name="Schoepp B."/>
            <person name="Siguier N."/>
            <person name="Simeonova D.D."/>
            <person name="Rouy Z."/>
            <person name="Segurens B."/>
            <person name="Turlin E."/>
            <person name="Vallenet D."/>
            <person name="Van Dorsselaer A."/>
            <person name="Weiss S."/>
            <person name="Weissenbach J."/>
            <person name="Lett M.C."/>
            <person name="Danchin A."/>
            <person name="Bertin P.N."/>
        </authorList>
    </citation>
    <scope>NUCLEOTIDE SEQUENCE [LARGE SCALE GENOMIC DNA]</scope>
    <source>
        <strain evidence="6">ULPAs1</strain>
    </source>
</reference>
<dbReference type="Proteomes" id="UP000006697">
    <property type="component" value="Chromosome"/>
</dbReference>
<keyword evidence="6" id="KW-1185">Reference proteome</keyword>
<proteinExistence type="inferred from homology"/>
<name>A4G7H8_HERAR</name>
<dbReference type="PROSITE" id="PS51203">
    <property type="entry name" value="CS"/>
    <property type="match status" value="1"/>
</dbReference>
<dbReference type="InterPro" id="IPR008978">
    <property type="entry name" value="HSP20-like_chaperone"/>
</dbReference>
<dbReference type="OrthoDB" id="9808910at2"/>
<sequence>MVNNLMRFSPFNNIVRFEPFTGFDDMFRDFSLSPALQAFEAGQEMKMDVSETEQAYTVKANVPGMKKEDIKIDIDGNQVSISAQTTQVKEQKEGETVVRSERYSGRLYRSFSLGHDIDAAHAVAKYQDGVVELTLPKKVGNGAKQLTIS</sequence>
<evidence type="ECO:0000256" key="1">
    <source>
        <dbReference type="PROSITE-ProRule" id="PRU00285"/>
    </source>
</evidence>
<dbReference type="InterPro" id="IPR002068">
    <property type="entry name" value="A-crystallin/Hsp20_dom"/>
</dbReference>
<dbReference type="CDD" id="cd06471">
    <property type="entry name" value="ACD_LpsHSP_like"/>
    <property type="match status" value="1"/>
</dbReference>